<dbReference type="PANTHER" id="PTHR43521">
    <property type="entry name" value="ALPHA-AMINOADIPIC SEMIALDEHYDE DEHYDROGENASE"/>
    <property type="match status" value="1"/>
</dbReference>
<dbReference type="InterPro" id="IPR016162">
    <property type="entry name" value="Ald_DH_N"/>
</dbReference>
<feature type="domain" description="Aldehyde dehydrogenase" evidence="8">
    <location>
        <begin position="46"/>
        <end position="507"/>
    </location>
</feature>
<dbReference type="GO" id="GO:0004029">
    <property type="term" value="F:aldehyde dehydrogenase (NAD+) activity"/>
    <property type="evidence" value="ECO:0007669"/>
    <property type="project" value="UniProtKB-EC"/>
</dbReference>
<organism evidence="9 10">
    <name type="scientific">Nezara viridula</name>
    <name type="common">Southern green stink bug</name>
    <name type="synonym">Cimex viridulus</name>
    <dbReference type="NCBI Taxonomy" id="85310"/>
    <lineage>
        <taxon>Eukaryota</taxon>
        <taxon>Metazoa</taxon>
        <taxon>Ecdysozoa</taxon>
        <taxon>Arthropoda</taxon>
        <taxon>Hexapoda</taxon>
        <taxon>Insecta</taxon>
        <taxon>Pterygota</taxon>
        <taxon>Neoptera</taxon>
        <taxon>Paraneoptera</taxon>
        <taxon>Hemiptera</taxon>
        <taxon>Heteroptera</taxon>
        <taxon>Panheteroptera</taxon>
        <taxon>Pentatomomorpha</taxon>
        <taxon>Pentatomoidea</taxon>
        <taxon>Pentatomidae</taxon>
        <taxon>Pentatominae</taxon>
        <taxon>Nezara</taxon>
    </lineage>
</organism>
<dbReference type="Pfam" id="PF00171">
    <property type="entry name" value="Aldedh"/>
    <property type="match status" value="1"/>
</dbReference>
<proteinExistence type="inferred from homology"/>
<comment type="similarity">
    <text evidence="1 7">Belongs to the aldehyde dehydrogenase family.</text>
</comment>
<dbReference type="CDD" id="cd07130">
    <property type="entry name" value="ALDH_F7_AASADH"/>
    <property type="match status" value="1"/>
</dbReference>
<evidence type="ECO:0000256" key="4">
    <source>
        <dbReference type="ARBA" id="ARBA00023027"/>
    </source>
</evidence>
<feature type="active site" evidence="6">
    <location>
        <position position="279"/>
    </location>
</feature>
<dbReference type="FunFam" id="3.40.309.10:FF:000018">
    <property type="entry name" value="Alpha-aminoadipic semialdehyde dehydrogenase"/>
    <property type="match status" value="1"/>
</dbReference>
<gene>
    <name evidence="9" type="ORF">NEZAVI_LOCUS13351</name>
</gene>
<dbReference type="PANTHER" id="PTHR43521:SF1">
    <property type="entry name" value="ALPHA-AMINOADIPIC SEMIALDEHYDE DEHYDROGENASE"/>
    <property type="match status" value="1"/>
</dbReference>
<dbReference type="InterPro" id="IPR016163">
    <property type="entry name" value="Ald_DH_C"/>
</dbReference>
<evidence type="ECO:0000256" key="3">
    <source>
        <dbReference type="ARBA" id="ARBA00023002"/>
    </source>
</evidence>
<evidence type="ECO:0000259" key="8">
    <source>
        <dbReference type="Pfam" id="PF00171"/>
    </source>
</evidence>
<keyword evidence="3 7" id="KW-0560">Oxidoreductase</keyword>
<accession>A0A9P0HLU7</accession>
<dbReference type="OrthoDB" id="310895at2759"/>
<dbReference type="InterPro" id="IPR044638">
    <property type="entry name" value="ALDH7A1-like"/>
</dbReference>
<reference evidence="9" key="1">
    <citation type="submission" date="2022-01" db="EMBL/GenBank/DDBJ databases">
        <authorList>
            <person name="King R."/>
        </authorList>
    </citation>
    <scope>NUCLEOTIDE SEQUENCE</scope>
</reference>
<dbReference type="InterPro" id="IPR029510">
    <property type="entry name" value="Ald_DH_CS_GLU"/>
</dbReference>
<dbReference type="PROSITE" id="PS00687">
    <property type="entry name" value="ALDEHYDE_DEHYDR_GLU"/>
    <property type="match status" value="1"/>
</dbReference>
<evidence type="ECO:0000256" key="5">
    <source>
        <dbReference type="ARBA" id="ARBA00024226"/>
    </source>
</evidence>
<dbReference type="EC" id="1.2.1.3" evidence="5"/>
<evidence type="ECO:0000256" key="6">
    <source>
        <dbReference type="PROSITE-ProRule" id="PRU10007"/>
    </source>
</evidence>
<name>A0A9P0HLU7_NEZVI</name>
<protein>
    <recommendedName>
        <fullName evidence="5">aldehyde dehydrogenase (NAD(+))</fullName>
        <ecNumber evidence="5">1.2.1.3</ecNumber>
    </recommendedName>
</protein>
<sequence>MFPTRQLTRAMGTYLAEEPRYSFLSRLGIAATNHGVYCGGGWRGSGQVIEPVCPANGRKIAQVTTAGPEDYRACSEAARSAWPLWASLPAPQRGEVVRRIGDALRSNLQDLGDLVSLEMGKIKAEGVGEVQEFVDICDYAVGLSRTYAGRVFPSERPGHLLMEQWNPLGPIAVITAFNFPVAVFGWNSAIGMACGNTVVWKPAESTPLTAVATMKIVAKVLEEAGAPPGVASLLVGGPGIGAALTADSTFPLVSFTGSCAAGKQVALKVQERFGRSLLELGGNNAIVVAADADLDMVMKSVVFACIGTAGQRCTTTRRLILHEAVYDTVLGRMVGAFGEAVKRTGDPLDERTLYGPLHSKRAVEGYLAAVEKAKALGGKVEYGGKVMDREGFYVEPTIITGLPHDSPLVLSETFAPIVYVLKCKSVEEAIRWNNEAKQGLSSSIFTQDIPTLFKWIGPLGSDCGIVNVNIPTNGAEIGGAFGGEKETGGGRESGSDSWKQYMRRSTVTINYSSGLVLAQGINFQ</sequence>
<comment type="subunit">
    <text evidence="2">Homotetramer.</text>
</comment>
<evidence type="ECO:0000313" key="10">
    <source>
        <dbReference type="Proteomes" id="UP001152798"/>
    </source>
</evidence>
<evidence type="ECO:0000256" key="1">
    <source>
        <dbReference type="ARBA" id="ARBA00009986"/>
    </source>
</evidence>
<keyword evidence="10" id="KW-1185">Reference proteome</keyword>
<dbReference type="AlphaFoldDB" id="A0A9P0HLU7"/>
<dbReference type="Proteomes" id="UP001152798">
    <property type="component" value="Chromosome 6"/>
</dbReference>
<dbReference type="Gene3D" id="3.40.309.10">
    <property type="entry name" value="Aldehyde Dehydrogenase, Chain A, domain 2"/>
    <property type="match status" value="1"/>
</dbReference>
<evidence type="ECO:0000256" key="2">
    <source>
        <dbReference type="ARBA" id="ARBA00011881"/>
    </source>
</evidence>
<evidence type="ECO:0000313" key="9">
    <source>
        <dbReference type="EMBL" id="CAH1405060.1"/>
    </source>
</evidence>
<dbReference type="InterPro" id="IPR016161">
    <property type="entry name" value="Ald_DH/histidinol_DH"/>
</dbReference>
<keyword evidence="4" id="KW-0520">NAD</keyword>
<dbReference type="SUPFAM" id="SSF53720">
    <property type="entry name" value="ALDH-like"/>
    <property type="match status" value="1"/>
</dbReference>
<evidence type="ECO:0000256" key="7">
    <source>
        <dbReference type="RuleBase" id="RU003345"/>
    </source>
</evidence>
<dbReference type="Gene3D" id="3.40.605.10">
    <property type="entry name" value="Aldehyde Dehydrogenase, Chain A, domain 1"/>
    <property type="match status" value="1"/>
</dbReference>
<dbReference type="InterPro" id="IPR015590">
    <property type="entry name" value="Aldehyde_DH_dom"/>
</dbReference>
<dbReference type="EMBL" id="OV725082">
    <property type="protein sequence ID" value="CAH1405060.1"/>
    <property type="molecule type" value="Genomic_DNA"/>
</dbReference>